<dbReference type="AlphaFoldDB" id="A0A370ICM9"/>
<dbReference type="STRING" id="1210086.GCA_001613105_01337"/>
<organism evidence="1 2">
    <name type="scientific">Nocardia pseudobrasiliensis</name>
    <dbReference type="NCBI Taxonomy" id="45979"/>
    <lineage>
        <taxon>Bacteria</taxon>
        <taxon>Bacillati</taxon>
        <taxon>Actinomycetota</taxon>
        <taxon>Actinomycetes</taxon>
        <taxon>Mycobacteriales</taxon>
        <taxon>Nocardiaceae</taxon>
        <taxon>Nocardia</taxon>
    </lineage>
</organism>
<dbReference type="EMBL" id="QQBC01000002">
    <property type="protein sequence ID" value="RDI68360.1"/>
    <property type="molecule type" value="Genomic_DNA"/>
</dbReference>
<dbReference type="RefSeq" id="WP_067993341.1">
    <property type="nucleotide sequence ID" value="NZ_QQBC01000002.1"/>
</dbReference>
<accession>A0A370ICM9</accession>
<proteinExistence type="predicted"/>
<sequence>MNPQTDTTPFGTPDPTLHLEYLYGPQWREVTQIVERAAQLTAEEREKLNNQAEGLLKSQMSALSGNGGGLSDLLSNLTAGTAPSEPQPTQIAADTAREFGRSRNIQIAGITAGQAVSPGSGTGSMAGVLNSLSSIGVMAVVSQAVTATVLADLVGQGRFTQDVYDGLIGPWRNVIF</sequence>
<evidence type="ECO:0000313" key="1">
    <source>
        <dbReference type="EMBL" id="RDI68360.1"/>
    </source>
</evidence>
<keyword evidence="2" id="KW-1185">Reference proteome</keyword>
<dbReference type="Proteomes" id="UP000254869">
    <property type="component" value="Unassembled WGS sequence"/>
</dbReference>
<comment type="caution">
    <text evidence="1">The sequence shown here is derived from an EMBL/GenBank/DDBJ whole genome shotgun (WGS) entry which is preliminary data.</text>
</comment>
<evidence type="ECO:0000313" key="2">
    <source>
        <dbReference type="Proteomes" id="UP000254869"/>
    </source>
</evidence>
<reference evidence="1 2" key="1">
    <citation type="submission" date="2018-07" db="EMBL/GenBank/DDBJ databases">
        <title>Genomic Encyclopedia of Type Strains, Phase IV (KMG-IV): sequencing the most valuable type-strain genomes for metagenomic binning, comparative biology and taxonomic classification.</title>
        <authorList>
            <person name="Goeker M."/>
        </authorList>
    </citation>
    <scope>NUCLEOTIDE SEQUENCE [LARGE SCALE GENOMIC DNA]</scope>
    <source>
        <strain evidence="1 2">DSM 44290</strain>
    </source>
</reference>
<name>A0A370ICM9_9NOCA</name>
<protein>
    <submittedName>
        <fullName evidence="1">Uncharacterized protein</fullName>
    </submittedName>
</protein>
<gene>
    <name evidence="1" type="ORF">DFR76_102761</name>
</gene>